<keyword evidence="2" id="KW-0812">Transmembrane</keyword>
<evidence type="ECO:0000259" key="3">
    <source>
        <dbReference type="PROSITE" id="PS51724"/>
    </source>
</evidence>
<keyword evidence="4" id="KW-0131">Cell cycle</keyword>
<feature type="domain" description="SPOR" evidence="3">
    <location>
        <begin position="137"/>
        <end position="217"/>
    </location>
</feature>
<evidence type="ECO:0000313" key="4">
    <source>
        <dbReference type="EMBL" id="TDX96894.1"/>
    </source>
</evidence>
<accession>A0A4R8II59</accession>
<feature type="region of interest" description="Disordered" evidence="1">
    <location>
        <begin position="113"/>
        <end position="139"/>
    </location>
</feature>
<keyword evidence="2" id="KW-0472">Membrane</keyword>
<feature type="region of interest" description="Disordered" evidence="1">
    <location>
        <begin position="66"/>
        <end position="92"/>
    </location>
</feature>
<comment type="caution">
    <text evidence="4">The sequence shown here is derived from an EMBL/GenBank/DDBJ whole genome shotgun (WGS) entry which is preliminary data.</text>
</comment>
<sequence>MPRDYAKTPKPRHPHSLPGWVWLLGGLFIGLFIAFLIYLADNAGTDPDKDISSSVNELIGKFKETRKDTRDVRRDDPQAPPSPGEDEEDKPRFDFYTILPELEVVIPEHDLFSKESDTSEVDKPVEPDKPDPSTPPADSDVRYIIQAGSFRNQEQADRLKAQLALYGIEASVQTVKINNDDTWHRVRVGPVNDLDTVNRTRKRLQDNGIATIVVKEKS</sequence>
<dbReference type="PROSITE" id="PS51724">
    <property type="entry name" value="SPOR"/>
    <property type="match status" value="1"/>
</dbReference>
<keyword evidence="2" id="KW-1133">Transmembrane helix</keyword>
<dbReference type="InterPro" id="IPR052521">
    <property type="entry name" value="Cell_div_SPOR-domain"/>
</dbReference>
<dbReference type="SUPFAM" id="SSF110997">
    <property type="entry name" value="Sporulation related repeat"/>
    <property type="match status" value="1"/>
</dbReference>
<evidence type="ECO:0000256" key="1">
    <source>
        <dbReference type="SAM" id="MobiDB-lite"/>
    </source>
</evidence>
<dbReference type="GO" id="GO:0051301">
    <property type="term" value="P:cell division"/>
    <property type="evidence" value="ECO:0007669"/>
    <property type="project" value="UniProtKB-KW"/>
</dbReference>
<protein>
    <submittedName>
        <fullName evidence="4">Cell division protein FtsN</fullName>
    </submittedName>
</protein>
<keyword evidence="4" id="KW-0132">Cell division</keyword>
<evidence type="ECO:0000313" key="5">
    <source>
        <dbReference type="Proteomes" id="UP000294914"/>
    </source>
</evidence>
<feature type="compositionally biased region" description="Basic and acidic residues" evidence="1">
    <location>
        <begin position="113"/>
        <end position="131"/>
    </location>
</feature>
<reference evidence="4 5" key="1">
    <citation type="submission" date="2019-03" db="EMBL/GenBank/DDBJ databases">
        <title>Genomic Encyclopedia of Type Strains, Phase IV (KMG-IV): sequencing the most valuable type-strain genomes for metagenomic binning, comparative biology and taxonomic classification.</title>
        <authorList>
            <person name="Goeker M."/>
        </authorList>
    </citation>
    <scope>NUCLEOTIDE SEQUENCE [LARGE SCALE GENOMIC DNA]</scope>
    <source>
        <strain evidence="4 5">DSM 16326</strain>
    </source>
</reference>
<dbReference type="InterPro" id="IPR007730">
    <property type="entry name" value="SPOR-like_dom"/>
</dbReference>
<dbReference type="EMBL" id="SOQX01000012">
    <property type="protein sequence ID" value="TDX96894.1"/>
    <property type="molecule type" value="Genomic_DNA"/>
</dbReference>
<dbReference type="AlphaFoldDB" id="A0A4R8II59"/>
<dbReference type="Proteomes" id="UP000294914">
    <property type="component" value="Unassembled WGS sequence"/>
</dbReference>
<feature type="transmembrane region" description="Helical" evidence="2">
    <location>
        <begin position="20"/>
        <end position="40"/>
    </location>
</feature>
<dbReference type="Pfam" id="PF05036">
    <property type="entry name" value="SPOR"/>
    <property type="match status" value="1"/>
</dbReference>
<dbReference type="Gene3D" id="3.30.70.1070">
    <property type="entry name" value="Sporulation related repeat"/>
    <property type="match status" value="1"/>
</dbReference>
<dbReference type="PANTHER" id="PTHR38687">
    <property type="entry name" value="CELL DIVISION PROTEIN DEDD-RELATED"/>
    <property type="match status" value="1"/>
</dbReference>
<dbReference type="RefSeq" id="WP_134085421.1">
    <property type="nucleotide sequence ID" value="NZ_SOQX01000012.1"/>
</dbReference>
<gene>
    <name evidence="4" type="ORF">EDC23_2826</name>
</gene>
<name>A0A4R8II59_9GAMM</name>
<feature type="compositionally biased region" description="Basic and acidic residues" evidence="1">
    <location>
        <begin position="66"/>
        <end position="77"/>
    </location>
</feature>
<dbReference type="InterPro" id="IPR036680">
    <property type="entry name" value="SPOR-like_sf"/>
</dbReference>
<dbReference type="GO" id="GO:0042834">
    <property type="term" value="F:peptidoglycan binding"/>
    <property type="evidence" value="ECO:0007669"/>
    <property type="project" value="InterPro"/>
</dbReference>
<proteinExistence type="predicted"/>
<keyword evidence="5" id="KW-1185">Reference proteome</keyword>
<evidence type="ECO:0000256" key="2">
    <source>
        <dbReference type="SAM" id="Phobius"/>
    </source>
</evidence>
<organism evidence="4 5">
    <name type="scientific">Thiohalophilus thiocyanatoxydans</name>
    <dbReference type="NCBI Taxonomy" id="381308"/>
    <lineage>
        <taxon>Bacteria</taxon>
        <taxon>Pseudomonadati</taxon>
        <taxon>Pseudomonadota</taxon>
        <taxon>Gammaproteobacteria</taxon>
        <taxon>Thiohalomonadales</taxon>
        <taxon>Thiohalophilaceae</taxon>
        <taxon>Thiohalophilus</taxon>
    </lineage>
</organism>
<dbReference type="OrthoDB" id="8558195at2"/>